<feature type="region of interest" description="Disordered" evidence="1">
    <location>
        <begin position="25"/>
        <end position="50"/>
    </location>
</feature>
<accession>A0ABU0HGD9</accession>
<keyword evidence="4" id="KW-1185">Reference proteome</keyword>
<keyword evidence="2" id="KW-0472">Membrane</keyword>
<proteinExistence type="predicted"/>
<keyword evidence="2" id="KW-0812">Transmembrane</keyword>
<protein>
    <submittedName>
        <fullName evidence="3">Uncharacterized protein</fullName>
    </submittedName>
</protein>
<evidence type="ECO:0000313" key="3">
    <source>
        <dbReference type="EMBL" id="MDQ0441360.1"/>
    </source>
</evidence>
<evidence type="ECO:0000256" key="2">
    <source>
        <dbReference type="SAM" id="Phobius"/>
    </source>
</evidence>
<keyword evidence="2" id="KW-1133">Transmembrane helix</keyword>
<dbReference type="EMBL" id="JAUSVV010000001">
    <property type="protein sequence ID" value="MDQ0441360.1"/>
    <property type="molecule type" value="Genomic_DNA"/>
</dbReference>
<sequence>MQIPPSASTNSDDLEEARFRARMARVSLNGAAPRSRSRDRDNEDEGKGGFRLGWIGWLVIDSLVVLGTVAAVVVWPPVESCRAQDKQVGFYAGDTVEKCIRRGVSQRVANADQRIKMLLRGSGH</sequence>
<gene>
    <name evidence="3" type="ORF">QO016_000837</name>
</gene>
<evidence type="ECO:0000256" key="1">
    <source>
        <dbReference type="SAM" id="MobiDB-lite"/>
    </source>
</evidence>
<dbReference type="Proteomes" id="UP001236369">
    <property type="component" value="Unassembled WGS sequence"/>
</dbReference>
<evidence type="ECO:0000313" key="4">
    <source>
        <dbReference type="Proteomes" id="UP001236369"/>
    </source>
</evidence>
<feature type="transmembrane region" description="Helical" evidence="2">
    <location>
        <begin position="54"/>
        <end position="75"/>
    </location>
</feature>
<name>A0ABU0HGD9_9HYPH</name>
<feature type="compositionally biased region" description="Basic and acidic residues" evidence="1">
    <location>
        <begin position="36"/>
        <end position="48"/>
    </location>
</feature>
<organism evidence="3 4">
    <name type="scientific">Methylobacterium persicinum</name>
    <dbReference type="NCBI Taxonomy" id="374426"/>
    <lineage>
        <taxon>Bacteria</taxon>
        <taxon>Pseudomonadati</taxon>
        <taxon>Pseudomonadota</taxon>
        <taxon>Alphaproteobacteria</taxon>
        <taxon>Hyphomicrobiales</taxon>
        <taxon>Methylobacteriaceae</taxon>
        <taxon>Methylobacterium</taxon>
    </lineage>
</organism>
<comment type="caution">
    <text evidence="3">The sequence shown here is derived from an EMBL/GenBank/DDBJ whole genome shotgun (WGS) entry which is preliminary data.</text>
</comment>
<dbReference type="RefSeq" id="WP_238247474.1">
    <property type="nucleotide sequence ID" value="NZ_BPQX01000010.1"/>
</dbReference>
<reference evidence="3 4" key="1">
    <citation type="submission" date="2023-07" db="EMBL/GenBank/DDBJ databases">
        <title>Genomic Encyclopedia of Type Strains, Phase IV (KMG-IV): sequencing the most valuable type-strain genomes for metagenomic binning, comparative biology and taxonomic classification.</title>
        <authorList>
            <person name="Goeker M."/>
        </authorList>
    </citation>
    <scope>NUCLEOTIDE SEQUENCE [LARGE SCALE GENOMIC DNA]</scope>
    <source>
        <strain evidence="3 4">DSM 19562</strain>
    </source>
</reference>